<dbReference type="InterPro" id="IPR050109">
    <property type="entry name" value="HTH-type_TetR-like_transc_reg"/>
</dbReference>
<dbReference type="Gene3D" id="1.10.357.10">
    <property type="entry name" value="Tetracycline Repressor, domain 2"/>
    <property type="match status" value="1"/>
</dbReference>
<dbReference type="InterPro" id="IPR036271">
    <property type="entry name" value="Tet_transcr_reg_TetR-rel_C_sf"/>
</dbReference>
<reference evidence="7" key="1">
    <citation type="journal article" date="2019" name="Int. J. Syst. Evol. Microbiol.">
        <title>The Global Catalogue of Microorganisms (GCM) 10K type strain sequencing project: providing services to taxonomists for standard genome sequencing and annotation.</title>
        <authorList>
            <consortium name="The Broad Institute Genomics Platform"/>
            <consortium name="The Broad Institute Genome Sequencing Center for Infectious Disease"/>
            <person name="Wu L."/>
            <person name="Ma J."/>
        </authorList>
    </citation>
    <scope>NUCLEOTIDE SEQUENCE [LARGE SCALE GENOMIC DNA]</scope>
    <source>
        <strain evidence="7">CGMCC 4.7645</strain>
    </source>
</reference>
<accession>A0ABW5G1I9</accession>
<dbReference type="EMBL" id="JBHUKR010000017">
    <property type="protein sequence ID" value="MFD2420284.1"/>
    <property type="molecule type" value="Genomic_DNA"/>
</dbReference>
<dbReference type="SUPFAM" id="SSF48498">
    <property type="entry name" value="Tetracyclin repressor-like, C-terminal domain"/>
    <property type="match status" value="1"/>
</dbReference>
<keyword evidence="1" id="KW-0805">Transcription regulation</keyword>
<comment type="caution">
    <text evidence="6">The sequence shown here is derived from an EMBL/GenBank/DDBJ whole genome shotgun (WGS) entry which is preliminary data.</text>
</comment>
<dbReference type="PROSITE" id="PS50977">
    <property type="entry name" value="HTH_TETR_2"/>
    <property type="match status" value="1"/>
</dbReference>
<dbReference type="PANTHER" id="PTHR30055:SF209">
    <property type="entry name" value="POSSIBLE TRANSCRIPTIONAL REGULATORY PROTEIN (PROBABLY TETR-FAMILY)"/>
    <property type="match status" value="1"/>
</dbReference>
<evidence type="ECO:0000313" key="6">
    <source>
        <dbReference type="EMBL" id="MFD2420284.1"/>
    </source>
</evidence>
<feature type="DNA-binding region" description="H-T-H motif" evidence="4">
    <location>
        <begin position="32"/>
        <end position="51"/>
    </location>
</feature>
<evidence type="ECO:0000256" key="3">
    <source>
        <dbReference type="ARBA" id="ARBA00023163"/>
    </source>
</evidence>
<sequence>MGRPPTNDDATRERLIRAATSLMRDRQWDQLSVRQIAAEAGASTTSIYTLLGGRDQLIAAVRRHALALLHEVLIAVPRTRDPVADLLGMAAAYRSWGIGERYLYRAIFGGAVTYTPRGAPQDRDPAAPLVSAINRIRGPGHSVEEANRIAVAIWAELHGLVTLEIDGTLPAASIDTVLPQAIRSLVTGWPFAD</sequence>
<dbReference type="InterPro" id="IPR025996">
    <property type="entry name" value="MT1864/Rv1816-like_C"/>
</dbReference>
<name>A0ABW5G1I9_9PSEU</name>
<feature type="domain" description="HTH tetR-type" evidence="5">
    <location>
        <begin position="9"/>
        <end position="69"/>
    </location>
</feature>
<evidence type="ECO:0000256" key="4">
    <source>
        <dbReference type="PROSITE-ProRule" id="PRU00335"/>
    </source>
</evidence>
<evidence type="ECO:0000313" key="7">
    <source>
        <dbReference type="Proteomes" id="UP001597417"/>
    </source>
</evidence>
<proteinExistence type="predicted"/>
<gene>
    <name evidence="6" type="ORF">ACFSXZ_28525</name>
</gene>
<evidence type="ECO:0000259" key="5">
    <source>
        <dbReference type="PROSITE" id="PS50977"/>
    </source>
</evidence>
<keyword evidence="2 4" id="KW-0238">DNA-binding</keyword>
<evidence type="ECO:0000256" key="1">
    <source>
        <dbReference type="ARBA" id="ARBA00023015"/>
    </source>
</evidence>
<dbReference type="Pfam" id="PF13305">
    <property type="entry name" value="TetR_C_33"/>
    <property type="match status" value="1"/>
</dbReference>
<dbReference type="SUPFAM" id="SSF46689">
    <property type="entry name" value="Homeodomain-like"/>
    <property type="match status" value="1"/>
</dbReference>
<organism evidence="6 7">
    <name type="scientific">Amycolatopsis pigmentata</name>
    <dbReference type="NCBI Taxonomy" id="450801"/>
    <lineage>
        <taxon>Bacteria</taxon>
        <taxon>Bacillati</taxon>
        <taxon>Actinomycetota</taxon>
        <taxon>Actinomycetes</taxon>
        <taxon>Pseudonocardiales</taxon>
        <taxon>Pseudonocardiaceae</taxon>
        <taxon>Amycolatopsis</taxon>
    </lineage>
</organism>
<dbReference type="Pfam" id="PF00440">
    <property type="entry name" value="TetR_N"/>
    <property type="match status" value="1"/>
</dbReference>
<evidence type="ECO:0000256" key="2">
    <source>
        <dbReference type="ARBA" id="ARBA00023125"/>
    </source>
</evidence>
<dbReference type="InterPro" id="IPR001647">
    <property type="entry name" value="HTH_TetR"/>
</dbReference>
<protein>
    <submittedName>
        <fullName evidence="6">TetR/AcrR family transcriptional regulator</fullName>
    </submittedName>
</protein>
<keyword evidence="7" id="KW-1185">Reference proteome</keyword>
<dbReference type="Proteomes" id="UP001597417">
    <property type="component" value="Unassembled WGS sequence"/>
</dbReference>
<dbReference type="InterPro" id="IPR009057">
    <property type="entry name" value="Homeodomain-like_sf"/>
</dbReference>
<dbReference type="PANTHER" id="PTHR30055">
    <property type="entry name" value="HTH-TYPE TRANSCRIPTIONAL REGULATOR RUTR"/>
    <property type="match status" value="1"/>
</dbReference>
<dbReference type="RefSeq" id="WP_378268308.1">
    <property type="nucleotide sequence ID" value="NZ_JBHUKR010000017.1"/>
</dbReference>
<keyword evidence="3" id="KW-0804">Transcription</keyword>